<evidence type="ECO:0000259" key="1">
    <source>
        <dbReference type="Pfam" id="PF05523"/>
    </source>
</evidence>
<dbReference type="OrthoDB" id="9795513at2"/>
<evidence type="ECO:0000313" key="2">
    <source>
        <dbReference type="EMBL" id="TDQ16479.1"/>
    </source>
</evidence>
<dbReference type="RefSeq" id="WP_133556461.1">
    <property type="nucleotide sequence ID" value="NZ_SNYF01000007.1"/>
</dbReference>
<evidence type="ECO:0000313" key="3">
    <source>
        <dbReference type="Proteomes" id="UP000294535"/>
    </source>
</evidence>
<dbReference type="AlphaFoldDB" id="A0A4R6T5B8"/>
<name>A0A4R6T5B8_9BACT</name>
<protein>
    <submittedName>
        <fullName evidence="2">WxcM-like protein</fullName>
    </submittedName>
</protein>
<dbReference type="Pfam" id="PF05523">
    <property type="entry name" value="FdtA"/>
    <property type="match status" value="1"/>
</dbReference>
<reference evidence="2 3" key="1">
    <citation type="submission" date="2019-03" db="EMBL/GenBank/DDBJ databases">
        <title>Genomic Encyclopedia of Type Strains, Phase III (KMG-III): the genomes of soil and plant-associated and newly described type strains.</title>
        <authorList>
            <person name="Whitman W."/>
        </authorList>
    </citation>
    <scope>NUCLEOTIDE SEQUENCE [LARGE SCALE GENOMIC DNA]</scope>
    <source>
        <strain evidence="2 3">CECT 8446</strain>
    </source>
</reference>
<gene>
    <name evidence="2" type="ORF">DFQ04_2597</name>
</gene>
<organism evidence="2 3">
    <name type="scientific">Algoriphagus boseongensis</name>
    <dbReference type="NCBI Taxonomy" id="1442587"/>
    <lineage>
        <taxon>Bacteria</taxon>
        <taxon>Pseudomonadati</taxon>
        <taxon>Bacteroidota</taxon>
        <taxon>Cytophagia</taxon>
        <taxon>Cytophagales</taxon>
        <taxon>Cyclobacteriaceae</taxon>
        <taxon>Algoriphagus</taxon>
    </lineage>
</organism>
<dbReference type="InterPro" id="IPR011051">
    <property type="entry name" value="RmlC_Cupin_sf"/>
</dbReference>
<sequence>MIIPDLKRLKQAYQRAELISVPKIGNELGQLSYWENMDLFPNGILRSFWITGVRKEEIRGKHAHYKENQVIFALNGKLWIRVEGLDSSISEFTLSSPEQGLYIPPMNWVEIQFESEACLLGLSDRAFSENDYIRDKNKFGSLQTSEI</sequence>
<dbReference type="InterPro" id="IPR014710">
    <property type="entry name" value="RmlC-like_jellyroll"/>
</dbReference>
<comment type="caution">
    <text evidence="2">The sequence shown here is derived from an EMBL/GenBank/DDBJ whole genome shotgun (WGS) entry which is preliminary data.</text>
</comment>
<feature type="domain" description="Sugar 3,4-ketoisomerase QdtA cupin" evidence="1">
    <location>
        <begin position="16"/>
        <end position="141"/>
    </location>
</feature>
<dbReference type="CDD" id="cd20292">
    <property type="entry name" value="cupin_QdtA-like"/>
    <property type="match status" value="1"/>
</dbReference>
<dbReference type="SUPFAM" id="SSF51182">
    <property type="entry name" value="RmlC-like cupins"/>
    <property type="match status" value="1"/>
</dbReference>
<proteinExistence type="predicted"/>
<dbReference type="Gene3D" id="2.60.120.10">
    <property type="entry name" value="Jelly Rolls"/>
    <property type="match status" value="1"/>
</dbReference>
<dbReference type="InterPro" id="IPR008894">
    <property type="entry name" value="QdtA_cupin_dom"/>
</dbReference>
<dbReference type="Proteomes" id="UP000294535">
    <property type="component" value="Unassembled WGS sequence"/>
</dbReference>
<accession>A0A4R6T5B8</accession>
<dbReference type="EMBL" id="SNYF01000007">
    <property type="protein sequence ID" value="TDQ16479.1"/>
    <property type="molecule type" value="Genomic_DNA"/>
</dbReference>
<keyword evidence="3" id="KW-1185">Reference proteome</keyword>